<comment type="caution">
    <text evidence="1">The sequence shown here is derived from an EMBL/GenBank/DDBJ whole genome shotgun (WGS) entry which is preliminary data.</text>
</comment>
<name>A0ABQ5VBW5_9PROT</name>
<keyword evidence="2" id="KW-1185">Reference proteome</keyword>
<dbReference type="Proteomes" id="UP001161391">
    <property type="component" value="Unassembled WGS sequence"/>
</dbReference>
<protein>
    <submittedName>
        <fullName evidence="1">Uncharacterized protein</fullName>
    </submittedName>
</protein>
<proteinExistence type="predicted"/>
<reference evidence="1" key="1">
    <citation type="journal article" date="2014" name="Int. J. Syst. Evol. Microbiol.">
        <title>Complete genome of a new Firmicutes species belonging to the dominant human colonic microbiota ('Ruminococcus bicirculans') reveals two chromosomes and a selective capacity to utilize plant glucans.</title>
        <authorList>
            <consortium name="NISC Comparative Sequencing Program"/>
            <person name="Wegmann U."/>
            <person name="Louis P."/>
            <person name="Goesmann A."/>
            <person name="Henrissat B."/>
            <person name="Duncan S.H."/>
            <person name="Flint H.J."/>
        </authorList>
    </citation>
    <scope>NUCLEOTIDE SEQUENCE</scope>
    <source>
        <strain evidence="1">NBRC 108219</strain>
    </source>
</reference>
<organism evidence="1 2">
    <name type="scientific">Algimonas ampicilliniresistens</name>
    <dbReference type="NCBI Taxonomy" id="1298735"/>
    <lineage>
        <taxon>Bacteria</taxon>
        <taxon>Pseudomonadati</taxon>
        <taxon>Pseudomonadota</taxon>
        <taxon>Alphaproteobacteria</taxon>
        <taxon>Maricaulales</taxon>
        <taxon>Robiginitomaculaceae</taxon>
        <taxon>Algimonas</taxon>
    </lineage>
</organism>
<gene>
    <name evidence="1" type="ORF">GCM10007853_20590</name>
</gene>
<dbReference type="EMBL" id="BSNK01000002">
    <property type="protein sequence ID" value="GLQ24185.1"/>
    <property type="molecule type" value="Genomic_DNA"/>
</dbReference>
<sequence>MSDLSPPERIEMICGGCGHVTKVYPGDPLIDQYGHLYLDELERRARCRRTALKGKTGGCSGPMRLLLCSDEETHAFQAGIA</sequence>
<accession>A0ABQ5VBW5</accession>
<evidence type="ECO:0000313" key="2">
    <source>
        <dbReference type="Proteomes" id="UP001161391"/>
    </source>
</evidence>
<evidence type="ECO:0000313" key="1">
    <source>
        <dbReference type="EMBL" id="GLQ24185.1"/>
    </source>
</evidence>
<reference evidence="1" key="2">
    <citation type="submission" date="2023-01" db="EMBL/GenBank/DDBJ databases">
        <title>Draft genome sequence of Algimonas ampicilliniresistens strain NBRC 108219.</title>
        <authorList>
            <person name="Sun Q."/>
            <person name="Mori K."/>
        </authorList>
    </citation>
    <scope>NUCLEOTIDE SEQUENCE</scope>
    <source>
        <strain evidence="1">NBRC 108219</strain>
    </source>
</reference>